<reference evidence="2 3" key="1">
    <citation type="submission" date="2015-06" db="EMBL/GenBank/DDBJ databases">
        <title>Talaromyces atroroseus IBT 11181 draft genome.</title>
        <authorList>
            <person name="Rasmussen K.B."/>
            <person name="Rasmussen S."/>
            <person name="Petersen B."/>
            <person name="Sicheritz-Ponten T."/>
            <person name="Mortensen U.H."/>
            <person name="Thrane U."/>
        </authorList>
    </citation>
    <scope>NUCLEOTIDE SEQUENCE [LARGE SCALE GENOMIC DNA]</scope>
    <source>
        <strain evidence="2 3">IBT 11181</strain>
    </source>
</reference>
<proteinExistence type="predicted"/>
<evidence type="ECO:0000313" key="2">
    <source>
        <dbReference type="EMBL" id="OKL62293.1"/>
    </source>
</evidence>
<dbReference type="InterPro" id="IPR000073">
    <property type="entry name" value="AB_hydrolase_1"/>
</dbReference>
<dbReference type="AlphaFoldDB" id="A0A225AS17"/>
<dbReference type="InterPro" id="IPR029058">
    <property type="entry name" value="AB_hydrolase_fold"/>
</dbReference>
<dbReference type="Proteomes" id="UP000214365">
    <property type="component" value="Unassembled WGS sequence"/>
</dbReference>
<comment type="caution">
    <text evidence="2">The sequence shown here is derived from an EMBL/GenBank/DDBJ whole genome shotgun (WGS) entry which is preliminary data.</text>
</comment>
<dbReference type="InterPro" id="IPR052897">
    <property type="entry name" value="Sec-Metab_Biosynth_Hydrolase"/>
</dbReference>
<dbReference type="SUPFAM" id="SSF53474">
    <property type="entry name" value="alpha/beta-Hydrolases"/>
    <property type="match status" value="1"/>
</dbReference>
<accession>A0A225AS17</accession>
<gene>
    <name evidence="2" type="ORF">UA08_02305</name>
</gene>
<dbReference type="PANTHER" id="PTHR37017">
    <property type="entry name" value="AB HYDROLASE-1 DOMAIN-CONTAINING PROTEIN-RELATED"/>
    <property type="match status" value="1"/>
</dbReference>
<dbReference type="PANTHER" id="PTHR37017:SF3">
    <property type="entry name" value="AB HYDROLASE-1 DOMAIN-CONTAINING PROTEIN"/>
    <property type="match status" value="1"/>
</dbReference>
<dbReference type="EMBL" id="LFMY01000003">
    <property type="protein sequence ID" value="OKL62293.1"/>
    <property type="molecule type" value="Genomic_DNA"/>
</dbReference>
<sequence length="238" mass="25444">MAPTILLVPGLWEGPSVFDSLSSLLAADGFNTEAASLPSTGSTSPGNPTMKDDIDAIRQHIVSLVSRGDDVLLVLHSASGFLGSEAMQGLDMKRRQERGESGGVVGIVFLTAGLIPEGLAHQTPPFFVVEGGAAHCITPETSLFGDLPEDEKKKWLTLLKPQPSQGWDDTVTYTGWKDVPSVYLICEQDALLPVFLQEQFAGLANSKIVRCSAGHMPQLSQPERVAEVIKTAIADFSN</sequence>
<keyword evidence="3" id="KW-1185">Reference proteome</keyword>
<evidence type="ECO:0000313" key="3">
    <source>
        <dbReference type="Proteomes" id="UP000214365"/>
    </source>
</evidence>
<organism evidence="2 3">
    <name type="scientific">Talaromyces atroroseus</name>
    <dbReference type="NCBI Taxonomy" id="1441469"/>
    <lineage>
        <taxon>Eukaryota</taxon>
        <taxon>Fungi</taxon>
        <taxon>Dikarya</taxon>
        <taxon>Ascomycota</taxon>
        <taxon>Pezizomycotina</taxon>
        <taxon>Eurotiomycetes</taxon>
        <taxon>Eurotiomycetidae</taxon>
        <taxon>Eurotiales</taxon>
        <taxon>Trichocomaceae</taxon>
        <taxon>Talaromyces</taxon>
        <taxon>Talaromyces sect. Trachyspermi</taxon>
    </lineage>
</organism>
<dbReference type="STRING" id="1441469.A0A225AS17"/>
<name>A0A225AS17_TALAT</name>
<dbReference type="RefSeq" id="XP_020122414.1">
    <property type="nucleotide sequence ID" value="XM_020264332.1"/>
</dbReference>
<dbReference type="Pfam" id="PF12697">
    <property type="entry name" value="Abhydrolase_6"/>
    <property type="match status" value="1"/>
</dbReference>
<evidence type="ECO:0000259" key="1">
    <source>
        <dbReference type="Pfam" id="PF12697"/>
    </source>
</evidence>
<dbReference type="GeneID" id="31002060"/>
<protein>
    <recommendedName>
        <fullName evidence="1">AB hydrolase-1 domain-containing protein</fullName>
    </recommendedName>
</protein>
<feature type="domain" description="AB hydrolase-1" evidence="1">
    <location>
        <begin position="5"/>
        <end position="228"/>
    </location>
</feature>
<dbReference type="OrthoDB" id="1263307at2759"/>
<dbReference type="Gene3D" id="3.40.50.1820">
    <property type="entry name" value="alpha/beta hydrolase"/>
    <property type="match status" value="1"/>
</dbReference>